<reference evidence="2" key="1">
    <citation type="submission" date="2022-03" db="EMBL/GenBank/DDBJ databases">
        <authorList>
            <person name="Lindestad O."/>
        </authorList>
    </citation>
    <scope>NUCLEOTIDE SEQUENCE</scope>
</reference>
<gene>
    <name evidence="2" type="primary">jg17335</name>
    <name evidence="2" type="ORF">PAEG_LOCUS27406</name>
</gene>
<sequence>MRDTVTYSNRTTILHQATLKVGSHGPCYDRPDRTRPDREAMGTVAPDEACSRPSDPSGVCKFKGAARRNTTVACAGASASVLTHSLYLRRRVRVHAHDGLDELFNIRDEAGTG</sequence>
<organism evidence="2 3">
    <name type="scientific">Pararge aegeria aegeria</name>
    <dbReference type="NCBI Taxonomy" id="348720"/>
    <lineage>
        <taxon>Eukaryota</taxon>
        <taxon>Metazoa</taxon>
        <taxon>Ecdysozoa</taxon>
        <taxon>Arthropoda</taxon>
        <taxon>Hexapoda</taxon>
        <taxon>Insecta</taxon>
        <taxon>Pterygota</taxon>
        <taxon>Neoptera</taxon>
        <taxon>Endopterygota</taxon>
        <taxon>Lepidoptera</taxon>
        <taxon>Glossata</taxon>
        <taxon>Ditrysia</taxon>
        <taxon>Papilionoidea</taxon>
        <taxon>Nymphalidae</taxon>
        <taxon>Satyrinae</taxon>
        <taxon>Satyrini</taxon>
        <taxon>Parargina</taxon>
        <taxon>Pararge</taxon>
    </lineage>
</organism>
<evidence type="ECO:0000313" key="3">
    <source>
        <dbReference type="Proteomes" id="UP000838756"/>
    </source>
</evidence>
<proteinExistence type="predicted"/>
<evidence type="ECO:0000313" key="2">
    <source>
        <dbReference type="EMBL" id="CAH2269120.1"/>
    </source>
</evidence>
<dbReference type="Proteomes" id="UP000838756">
    <property type="component" value="Unassembled WGS sequence"/>
</dbReference>
<feature type="compositionally biased region" description="Basic and acidic residues" evidence="1">
    <location>
        <begin position="27"/>
        <end position="40"/>
    </location>
</feature>
<keyword evidence="3" id="KW-1185">Reference proteome</keyword>
<name>A0A8S4SQI6_9NEOP</name>
<protein>
    <submittedName>
        <fullName evidence="2">Jg17335 protein</fullName>
    </submittedName>
</protein>
<dbReference type="EMBL" id="CAKXAJ010026495">
    <property type="protein sequence ID" value="CAH2269120.1"/>
    <property type="molecule type" value="Genomic_DNA"/>
</dbReference>
<dbReference type="OrthoDB" id="7485831at2759"/>
<evidence type="ECO:0000256" key="1">
    <source>
        <dbReference type="SAM" id="MobiDB-lite"/>
    </source>
</evidence>
<dbReference type="AlphaFoldDB" id="A0A8S4SQI6"/>
<comment type="caution">
    <text evidence="2">The sequence shown here is derived from an EMBL/GenBank/DDBJ whole genome shotgun (WGS) entry which is preliminary data.</text>
</comment>
<feature type="region of interest" description="Disordered" evidence="1">
    <location>
        <begin position="24"/>
        <end position="56"/>
    </location>
</feature>
<accession>A0A8S4SQI6</accession>